<dbReference type="HOGENOM" id="CLU_3095736_0_0_10"/>
<keyword evidence="2" id="KW-1185">Reference proteome</keyword>
<gene>
    <name evidence="1" type="ORF">HMPREF1071_02555</name>
</gene>
<reference evidence="1 2" key="1">
    <citation type="submission" date="2012-02" db="EMBL/GenBank/DDBJ databases">
        <title>The Genome Sequence of Bacteroides salyersiae CL02T12C01.</title>
        <authorList>
            <consortium name="The Broad Institute Genome Sequencing Platform"/>
            <person name="Earl A."/>
            <person name="Ward D."/>
            <person name="Feldgarden M."/>
            <person name="Gevers D."/>
            <person name="Zitomersky N.L."/>
            <person name="Coyne M.J."/>
            <person name="Comstock L.E."/>
            <person name="Young S.K."/>
            <person name="Zeng Q."/>
            <person name="Gargeya S."/>
            <person name="Fitzgerald M."/>
            <person name="Haas B."/>
            <person name="Abouelleil A."/>
            <person name="Alvarado L."/>
            <person name="Arachchi H.M."/>
            <person name="Berlin A."/>
            <person name="Chapman S.B."/>
            <person name="Gearin G."/>
            <person name="Goldberg J."/>
            <person name="Griggs A."/>
            <person name="Gujja S."/>
            <person name="Hansen M."/>
            <person name="Heiman D."/>
            <person name="Howarth C."/>
            <person name="Larimer J."/>
            <person name="Lui A."/>
            <person name="MacDonald P.J.P."/>
            <person name="McCowen C."/>
            <person name="Montmayeur A."/>
            <person name="Murphy C."/>
            <person name="Neiman D."/>
            <person name="Pearson M."/>
            <person name="Priest M."/>
            <person name="Roberts A."/>
            <person name="Saif S."/>
            <person name="Shea T."/>
            <person name="Sisk P."/>
            <person name="Stolte C."/>
            <person name="Sykes S."/>
            <person name="Wortman J."/>
            <person name="Nusbaum C."/>
            <person name="Birren B."/>
        </authorList>
    </citation>
    <scope>NUCLEOTIDE SEQUENCE [LARGE SCALE GENOMIC DNA]</scope>
    <source>
        <strain evidence="1 2">CL02T12C01</strain>
    </source>
</reference>
<dbReference type="EMBL" id="AGXV01000032">
    <property type="protein sequence ID" value="EIY61935.1"/>
    <property type="molecule type" value="Genomic_DNA"/>
</dbReference>
<accession>I8YFM7</accession>
<dbReference type="Proteomes" id="UP000005150">
    <property type="component" value="Unassembled WGS sequence"/>
</dbReference>
<sequence length="51" mass="6195">MELIMGKSLSIFKLGSSIRHYLHLHYEYISKEELEVYSDTYFFQIVIYVFL</sequence>
<protein>
    <submittedName>
        <fullName evidence="1">Uncharacterized protein</fullName>
    </submittedName>
</protein>
<name>I8YFM7_9BACE</name>
<evidence type="ECO:0000313" key="2">
    <source>
        <dbReference type="Proteomes" id="UP000005150"/>
    </source>
</evidence>
<organism evidence="1 2">
    <name type="scientific">Bacteroides salyersiae CL02T12C01</name>
    <dbReference type="NCBI Taxonomy" id="997887"/>
    <lineage>
        <taxon>Bacteria</taxon>
        <taxon>Pseudomonadati</taxon>
        <taxon>Bacteroidota</taxon>
        <taxon>Bacteroidia</taxon>
        <taxon>Bacteroidales</taxon>
        <taxon>Bacteroidaceae</taxon>
        <taxon>Bacteroides</taxon>
    </lineage>
</organism>
<proteinExistence type="predicted"/>
<comment type="caution">
    <text evidence="1">The sequence shown here is derived from an EMBL/GenBank/DDBJ whole genome shotgun (WGS) entry which is preliminary data.</text>
</comment>
<evidence type="ECO:0000313" key="1">
    <source>
        <dbReference type="EMBL" id="EIY61935.1"/>
    </source>
</evidence>
<dbReference type="AlphaFoldDB" id="I8YFM7"/>